<dbReference type="Proteomes" id="UP000254084">
    <property type="component" value="Unassembled WGS sequence"/>
</dbReference>
<gene>
    <name evidence="1" type="ORF">NCTC10860_02124</name>
</gene>
<dbReference type="InterPro" id="IPR052354">
    <property type="entry name" value="Cell_Wall_Dynamics_Protein"/>
</dbReference>
<dbReference type="InterPro" id="IPR023346">
    <property type="entry name" value="Lysozyme-like_dom_sf"/>
</dbReference>
<reference evidence="1 2" key="1">
    <citation type="submission" date="2018-06" db="EMBL/GenBank/DDBJ databases">
        <authorList>
            <consortium name="Pathogen Informatics"/>
            <person name="Doyle S."/>
        </authorList>
    </citation>
    <scope>NUCLEOTIDE SEQUENCE [LARGE SCALE GENOMIC DNA]</scope>
    <source>
        <strain evidence="1 2">NCTC10860</strain>
    </source>
</reference>
<name>A0A379K6T4_ECTOL</name>
<organism evidence="1 2">
    <name type="scientific">Ectopseudomonas oleovorans</name>
    <name type="common">Pseudomonas oleovorans</name>
    <dbReference type="NCBI Taxonomy" id="301"/>
    <lineage>
        <taxon>Bacteria</taxon>
        <taxon>Pseudomonadati</taxon>
        <taxon>Pseudomonadota</taxon>
        <taxon>Gammaproteobacteria</taxon>
        <taxon>Pseudomonadales</taxon>
        <taxon>Pseudomonadaceae</taxon>
        <taxon>Ectopseudomonas</taxon>
    </lineage>
</organism>
<dbReference type="SUPFAM" id="SSF53955">
    <property type="entry name" value="Lysozyme-like"/>
    <property type="match status" value="1"/>
</dbReference>
<evidence type="ECO:0000313" key="1">
    <source>
        <dbReference type="EMBL" id="SUD59811.1"/>
    </source>
</evidence>
<evidence type="ECO:0000313" key="2">
    <source>
        <dbReference type="Proteomes" id="UP000254084"/>
    </source>
</evidence>
<sequence length="231" mass="24991">MKLTDELLARAAGCSLATAREWVEPVNAAVERFSLGASVNRLAMFLAQVAHESDGFKAMAENLNYSADGLANTWPSRYAEKGADGKYLKVQVGGRPRNKPNAKALALHRKPEAIANDAYASRMGNGPAVSGDGWKFRGRGLIQLTGRDLYVACGRGIGLDLAIQPHLLERPQWAALSAGWYWSQRGLNRPADEGDVRACTRIINGGENGLDDRKARFELALKALSAAREAT</sequence>
<dbReference type="AlphaFoldDB" id="A0A379K6T4"/>
<dbReference type="RefSeq" id="WP_084340518.1">
    <property type="nucleotide sequence ID" value="NZ_CP166923.2"/>
</dbReference>
<protein>
    <submittedName>
        <fullName evidence="1">Lytic enzyme</fullName>
    </submittedName>
</protein>
<accession>A0A379K6T4</accession>
<dbReference type="PANTHER" id="PTHR34408">
    <property type="entry name" value="FAMILY PROTEIN, PUTATIVE-RELATED"/>
    <property type="match status" value="1"/>
</dbReference>
<dbReference type="Gene3D" id="1.10.530.10">
    <property type="match status" value="1"/>
</dbReference>
<dbReference type="EMBL" id="UGUW01000004">
    <property type="protein sequence ID" value="SUD59811.1"/>
    <property type="molecule type" value="Genomic_DNA"/>
</dbReference>
<proteinExistence type="predicted"/>
<dbReference type="PANTHER" id="PTHR34408:SF1">
    <property type="entry name" value="GLYCOSYL HYDROLASE FAMILY 19 DOMAIN-CONTAINING PROTEIN HI_1415"/>
    <property type="match status" value="1"/>
</dbReference>